<dbReference type="AlphaFoldDB" id="A0A8J6R2V2"/>
<evidence type="ECO:0008006" key="4">
    <source>
        <dbReference type="Google" id="ProtNLM"/>
    </source>
</evidence>
<gene>
    <name evidence="2" type="ORF">IC617_08900</name>
</gene>
<comment type="caution">
    <text evidence="2">The sequence shown here is derived from an EMBL/GenBank/DDBJ whole genome shotgun (WGS) entry which is preliminary data.</text>
</comment>
<name>A0A8J6R2V2_9GAMM</name>
<organism evidence="2 3">
    <name type="scientific">Neiella litorisoli</name>
    <dbReference type="NCBI Taxonomy" id="2771431"/>
    <lineage>
        <taxon>Bacteria</taxon>
        <taxon>Pseudomonadati</taxon>
        <taxon>Pseudomonadota</taxon>
        <taxon>Gammaproteobacteria</taxon>
        <taxon>Alteromonadales</taxon>
        <taxon>Echinimonadaceae</taxon>
        <taxon>Neiella</taxon>
    </lineage>
</organism>
<dbReference type="EMBL" id="JACXAF010000009">
    <property type="protein sequence ID" value="MBD1389545.1"/>
    <property type="molecule type" value="Genomic_DNA"/>
</dbReference>
<dbReference type="PROSITE" id="PS51257">
    <property type="entry name" value="PROKAR_LIPOPROTEIN"/>
    <property type="match status" value="1"/>
</dbReference>
<keyword evidence="3" id="KW-1185">Reference proteome</keyword>
<proteinExistence type="predicted"/>
<dbReference type="RefSeq" id="WP_191144651.1">
    <property type="nucleotide sequence ID" value="NZ_JACXAF010000009.1"/>
</dbReference>
<evidence type="ECO:0000313" key="3">
    <source>
        <dbReference type="Proteomes" id="UP000638014"/>
    </source>
</evidence>
<feature type="coiled-coil region" evidence="1">
    <location>
        <begin position="25"/>
        <end position="60"/>
    </location>
</feature>
<protein>
    <recommendedName>
        <fullName evidence="4">LPP20 lipoprotein</fullName>
    </recommendedName>
</protein>
<dbReference type="Proteomes" id="UP000638014">
    <property type="component" value="Unassembled WGS sequence"/>
</dbReference>
<keyword evidence="1" id="KW-0175">Coiled coil</keyword>
<sequence length="236" mass="26328">MHYKVLAIVGVGFALLSGCSSTPTAEDLVKQQADLEMLRAELAEERRELEQERLEQELEQAPDWMLDPPKADATGFYGVAMSTSSQYGMALRKAKVFAEFELAKQYEQELSGSERMFVQEGVHGDVHEQTTVLIDKLVADVSVVGYDVVSQEVRVVDGAYHAFVMLKLPYDEFNQVLKQRKSAAHDTTIKAAFDDLQIRLEQKRQREAERVAVAEGTLVEAEGQSMPDSDLAIATQ</sequence>
<evidence type="ECO:0000256" key="1">
    <source>
        <dbReference type="SAM" id="Coils"/>
    </source>
</evidence>
<evidence type="ECO:0000313" key="2">
    <source>
        <dbReference type="EMBL" id="MBD1389545.1"/>
    </source>
</evidence>
<reference evidence="2" key="1">
    <citation type="submission" date="2020-09" db="EMBL/GenBank/DDBJ databases">
        <title>A novel bacterium of genus Neiella, isolated from South China Sea.</title>
        <authorList>
            <person name="Huang H."/>
            <person name="Mo K."/>
            <person name="Hu Y."/>
        </authorList>
    </citation>
    <scope>NUCLEOTIDE SEQUENCE</scope>
    <source>
        <strain evidence="2">HB171785</strain>
    </source>
</reference>
<accession>A0A8J6R2V2</accession>